<sequence>MDGKSGQNIRFVLFVSLVMFLETVLCQRCTEKNAEYAPEAIEELYKYLFANYGIYTRSVLNGDDSVNVEVKFQHVIVSETFSEVKDVLAQVNIVQRSFPYDRQYCWIYFSNIFQNVNFTVVGANEPLGSERCVSTHDQWQVIRCTSFSEVRNNSITGFRLISLIISMQRRSIYYVFLLIVPAIIVVFLLLVIFLIPHCSNQRFSYVGGMLFVLLLLNYVEQEFIPTGFGDTPRIVSYTLYALILLSAITILSLVTHYLYFIDPGVTAVPAAVQKIFLNGIVKCIMGLKPNVYFSLDSINASSVYDKNYKNSQKNNQNEESFLDWLIAEENESESEVSRKFLEEIHKNLDVITFGEKSRVLDNEWKQLSTIFDRLLFFLFFVDTVLVTSFFFGQNLQDKVERDQTDEKIAAEYFHQFIS</sequence>
<protein>
    <recommendedName>
        <fullName evidence="7">Neurotransmitter-gated ion-channel ligand-binding domain-containing protein</fullName>
    </recommendedName>
</protein>
<proteinExistence type="predicted"/>
<comment type="subcellular location">
    <subcellularLocation>
        <location evidence="1">Membrane</location>
        <topology evidence="1">Multi-pass membrane protein</topology>
    </subcellularLocation>
</comment>
<accession>T1FJZ2</accession>
<dbReference type="SUPFAM" id="SSF90112">
    <property type="entry name" value="Neurotransmitter-gated ion-channel transmembrane pore"/>
    <property type="match status" value="1"/>
</dbReference>
<dbReference type="InParanoid" id="T1FJZ2"/>
<dbReference type="Proteomes" id="UP000015101">
    <property type="component" value="Unassembled WGS sequence"/>
</dbReference>
<dbReference type="EMBL" id="KB095875">
    <property type="protein sequence ID" value="ESO10419.1"/>
    <property type="molecule type" value="Genomic_DNA"/>
</dbReference>
<evidence type="ECO:0000313" key="6">
    <source>
        <dbReference type="Proteomes" id="UP000015101"/>
    </source>
</evidence>
<dbReference type="RefSeq" id="XP_009011481.1">
    <property type="nucleotide sequence ID" value="XM_009013233.1"/>
</dbReference>
<evidence type="ECO:0000256" key="2">
    <source>
        <dbReference type="SAM" id="Phobius"/>
    </source>
</evidence>
<dbReference type="GO" id="GO:0004888">
    <property type="term" value="F:transmembrane signaling receptor activity"/>
    <property type="evidence" value="ECO:0007669"/>
    <property type="project" value="InterPro"/>
</dbReference>
<evidence type="ECO:0000256" key="3">
    <source>
        <dbReference type="SAM" id="SignalP"/>
    </source>
</evidence>
<feature type="transmembrane region" description="Helical" evidence="2">
    <location>
        <begin position="202"/>
        <end position="219"/>
    </location>
</feature>
<evidence type="ECO:0000313" key="5">
    <source>
        <dbReference type="EnsemblMetazoa" id="HelroP183641"/>
    </source>
</evidence>
<gene>
    <name evidence="5" type="primary">20209141</name>
    <name evidence="4" type="ORF">HELRODRAFT_183641</name>
</gene>
<keyword evidence="2" id="KW-1133">Transmembrane helix</keyword>
<dbReference type="InterPro" id="IPR036734">
    <property type="entry name" value="Neur_chan_lig-bd_sf"/>
</dbReference>
<dbReference type="AlphaFoldDB" id="T1FJZ2"/>
<dbReference type="GeneID" id="20209141"/>
<dbReference type="GO" id="GO:0016020">
    <property type="term" value="C:membrane"/>
    <property type="evidence" value="ECO:0007669"/>
    <property type="project" value="UniProtKB-SubCell"/>
</dbReference>
<reference evidence="4 6" key="2">
    <citation type="journal article" date="2013" name="Nature">
        <title>Insights into bilaterian evolution from three spiralian genomes.</title>
        <authorList>
            <person name="Simakov O."/>
            <person name="Marletaz F."/>
            <person name="Cho S.J."/>
            <person name="Edsinger-Gonzales E."/>
            <person name="Havlak P."/>
            <person name="Hellsten U."/>
            <person name="Kuo D.H."/>
            <person name="Larsson T."/>
            <person name="Lv J."/>
            <person name="Arendt D."/>
            <person name="Savage R."/>
            <person name="Osoegawa K."/>
            <person name="de Jong P."/>
            <person name="Grimwood J."/>
            <person name="Chapman J.A."/>
            <person name="Shapiro H."/>
            <person name="Aerts A."/>
            <person name="Otillar R.P."/>
            <person name="Terry A.Y."/>
            <person name="Boore J.L."/>
            <person name="Grigoriev I.V."/>
            <person name="Lindberg D.R."/>
            <person name="Seaver E.C."/>
            <person name="Weisblat D.A."/>
            <person name="Putnam N.H."/>
            <person name="Rokhsar D.S."/>
        </authorList>
    </citation>
    <scope>NUCLEOTIDE SEQUENCE</scope>
</reference>
<dbReference type="InterPro" id="IPR038050">
    <property type="entry name" value="Neuro_actylchol_rec"/>
</dbReference>
<keyword evidence="2" id="KW-0472">Membrane</keyword>
<dbReference type="EMBL" id="AMQM01008915">
    <property type="status" value="NOT_ANNOTATED_CDS"/>
    <property type="molecule type" value="Genomic_DNA"/>
</dbReference>
<feature type="transmembrane region" description="Helical" evidence="2">
    <location>
        <begin position="374"/>
        <end position="392"/>
    </location>
</feature>
<evidence type="ECO:0008006" key="7">
    <source>
        <dbReference type="Google" id="ProtNLM"/>
    </source>
</evidence>
<dbReference type="Gene3D" id="1.20.58.390">
    <property type="entry name" value="Neurotransmitter-gated ion-channel transmembrane domain"/>
    <property type="match status" value="1"/>
</dbReference>
<keyword evidence="3" id="KW-0732">Signal</keyword>
<dbReference type="CTD" id="20209141"/>
<dbReference type="EnsemblMetazoa" id="HelroT183641">
    <property type="protein sequence ID" value="HelroP183641"/>
    <property type="gene ID" value="HelroG183641"/>
</dbReference>
<reference evidence="5" key="3">
    <citation type="submission" date="2015-06" db="UniProtKB">
        <authorList>
            <consortium name="EnsemblMetazoa"/>
        </authorList>
    </citation>
    <scope>IDENTIFICATION</scope>
</reference>
<dbReference type="PANTHER" id="PTHR18945">
    <property type="entry name" value="NEUROTRANSMITTER GATED ION CHANNEL"/>
    <property type="match status" value="1"/>
</dbReference>
<evidence type="ECO:0000313" key="4">
    <source>
        <dbReference type="EMBL" id="ESO10419.1"/>
    </source>
</evidence>
<keyword evidence="2" id="KW-0812">Transmembrane</keyword>
<evidence type="ECO:0000256" key="1">
    <source>
        <dbReference type="ARBA" id="ARBA00004141"/>
    </source>
</evidence>
<dbReference type="eggNOG" id="KOG3645">
    <property type="taxonomic scope" value="Eukaryota"/>
</dbReference>
<feature type="chain" id="PRO_5010980712" description="Neurotransmitter-gated ion-channel ligand-binding domain-containing protein" evidence="3">
    <location>
        <begin position="27"/>
        <end position="418"/>
    </location>
</feature>
<reference evidence="6" key="1">
    <citation type="submission" date="2012-12" db="EMBL/GenBank/DDBJ databases">
        <authorList>
            <person name="Hellsten U."/>
            <person name="Grimwood J."/>
            <person name="Chapman J.A."/>
            <person name="Shapiro H."/>
            <person name="Aerts A."/>
            <person name="Otillar R.P."/>
            <person name="Terry A.Y."/>
            <person name="Boore J.L."/>
            <person name="Simakov O."/>
            <person name="Marletaz F."/>
            <person name="Cho S.-J."/>
            <person name="Edsinger-Gonzales E."/>
            <person name="Havlak P."/>
            <person name="Kuo D.-H."/>
            <person name="Larsson T."/>
            <person name="Lv J."/>
            <person name="Arendt D."/>
            <person name="Savage R."/>
            <person name="Osoegawa K."/>
            <person name="de Jong P."/>
            <person name="Lindberg D.R."/>
            <person name="Seaver E.C."/>
            <person name="Weisblat D.A."/>
            <person name="Putnam N.H."/>
            <person name="Grigoriev I.V."/>
            <person name="Rokhsar D.S."/>
        </authorList>
    </citation>
    <scope>NUCLEOTIDE SEQUENCE</scope>
</reference>
<name>T1FJZ2_HELRO</name>
<organism evidence="5 6">
    <name type="scientific">Helobdella robusta</name>
    <name type="common">Californian leech</name>
    <dbReference type="NCBI Taxonomy" id="6412"/>
    <lineage>
        <taxon>Eukaryota</taxon>
        <taxon>Metazoa</taxon>
        <taxon>Spiralia</taxon>
        <taxon>Lophotrochozoa</taxon>
        <taxon>Annelida</taxon>
        <taxon>Clitellata</taxon>
        <taxon>Hirudinea</taxon>
        <taxon>Rhynchobdellida</taxon>
        <taxon>Glossiphoniidae</taxon>
        <taxon>Helobdella</taxon>
    </lineage>
</organism>
<dbReference type="SUPFAM" id="SSF63712">
    <property type="entry name" value="Nicotinic receptor ligand binding domain-like"/>
    <property type="match status" value="1"/>
</dbReference>
<feature type="transmembrane region" description="Helical" evidence="2">
    <location>
        <begin position="172"/>
        <end position="195"/>
    </location>
</feature>
<dbReference type="InterPro" id="IPR036719">
    <property type="entry name" value="Neuro-gated_channel_TM_sf"/>
</dbReference>
<feature type="signal peptide" evidence="3">
    <location>
        <begin position="1"/>
        <end position="26"/>
    </location>
</feature>
<feature type="transmembrane region" description="Helical" evidence="2">
    <location>
        <begin position="239"/>
        <end position="260"/>
    </location>
</feature>
<dbReference type="GO" id="GO:0005230">
    <property type="term" value="F:extracellular ligand-gated monoatomic ion channel activity"/>
    <property type="evidence" value="ECO:0007669"/>
    <property type="project" value="InterPro"/>
</dbReference>
<dbReference type="HOGENOM" id="CLU_657698_0_0_1"/>
<dbReference type="KEGG" id="hro:HELRODRAFT_183641"/>
<dbReference type="InterPro" id="IPR006201">
    <property type="entry name" value="Neur_channel"/>
</dbReference>
<keyword evidence="6" id="KW-1185">Reference proteome</keyword>